<accession>A0A3N1PL16</accession>
<dbReference type="InterPro" id="IPR027417">
    <property type="entry name" value="P-loop_NTPase"/>
</dbReference>
<evidence type="ECO:0000313" key="3">
    <source>
        <dbReference type="Proteomes" id="UP000268033"/>
    </source>
</evidence>
<evidence type="ECO:0000259" key="1">
    <source>
        <dbReference type="Pfam" id="PF05707"/>
    </source>
</evidence>
<dbReference type="EMBL" id="RJUL01000004">
    <property type="protein sequence ID" value="ROQ27580.1"/>
    <property type="molecule type" value="Genomic_DNA"/>
</dbReference>
<dbReference type="InterPro" id="IPR008900">
    <property type="entry name" value="Zot_N"/>
</dbReference>
<keyword evidence="3" id="KW-1185">Reference proteome</keyword>
<sequence>MAVFVEGTRGSGKSKLAVAEIQTALGMGRRVATNLNLNMDKLMPADSQASVVRLPDKPRACDLKDLGMAYEGLNPEDPSTYDENKFGLIVLDEVLTFFNSRSWNQPGRLDVVEFLVQSRKYGWRLWLIGQSVDFIDGQMRDTLVDYLYSCKSSKKIKIPVLSTIWGVISHVITAGKGLPSFHLCNVYEGVTKNKVMRHEWFFFRRNDLHACYQTAQQFKEDWLVIPGHPKPVDMRASYSMLPSSILHKWYSPQEAAPQSEEANTKPEPKPVNVFSTISKFLLIVGIGAGGYVYGIRPHSQSVAVQQQPLADAPKPVEDGPKELSGVHISCAMREFRTMGEKTYPGAYVKVCFQKGEDVFYPEYAGYTVRMVSDCLAFLEHDAAVYRVTCSPVRHYRPYVAQIEPSPAVADTPST</sequence>
<protein>
    <submittedName>
        <fullName evidence="2">Zonular occludens toxin Zot</fullName>
    </submittedName>
</protein>
<dbReference type="Gene3D" id="3.40.50.300">
    <property type="entry name" value="P-loop containing nucleotide triphosphate hydrolases"/>
    <property type="match status" value="1"/>
</dbReference>
<feature type="domain" description="Zona occludens toxin N-terminal" evidence="1">
    <location>
        <begin position="1"/>
        <end position="156"/>
    </location>
</feature>
<dbReference type="Pfam" id="PF05707">
    <property type="entry name" value="Zot"/>
    <property type="match status" value="1"/>
</dbReference>
<gene>
    <name evidence="2" type="ORF">EDC28_104231</name>
</gene>
<dbReference type="RefSeq" id="WP_123421392.1">
    <property type="nucleotide sequence ID" value="NZ_RJUL01000004.1"/>
</dbReference>
<name>A0A3N1PL16_9GAMM</name>
<reference evidence="2 3" key="1">
    <citation type="submission" date="2018-11" db="EMBL/GenBank/DDBJ databases">
        <title>Genomic Encyclopedia of Type Strains, Phase IV (KMG-IV): sequencing the most valuable type-strain genomes for metagenomic binning, comparative biology and taxonomic classification.</title>
        <authorList>
            <person name="Goeker M."/>
        </authorList>
    </citation>
    <scope>NUCLEOTIDE SEQUENCE [LARGE SCALE GENOMIC DNA]</scope>
    <source>
        <strain evidence="2 3">DSM 21945</strain>
    </source>
</reference>
<evidence type="ECO:0000313" key="2">
    <source>
        <dbReference type="EMBL" id="ROQ27580.1"/>
    </source>
</evidence>
<comment type="caution">
    <text evidence="2">The sequence shown here is derived from an EMBL/GenBank/DDBJ whole genome shotgun (WGS) entry which is preliminary data.</text>
</comment>
<dbReference type="AlphaFoldDB" id="A0A3N1PL16"/>
<dbReference type="Proteomes" id="UP000268033">
    <property type="component" value="Unassembled WGS sequence"/>
</dbReference>
<proteinExistence type="predicted"/>
<organism evidence="2 3">
    <name type="scientific">Gallaecimonas pentaromativorans</name>
    <dbReference type="NCBI Taxonomy" id="584787"/>
    <lineage>
        <taxon>Bacteria</taxon>
        <taxon>Pseudomonadati</taxon>
        <taxon>Pseudomonadota</taxon>
        <taxon>Gammaproteobacteria</taxon>
        <taxon>Enterobacterales</taxon>
        <taxon>Gallaecimonadaceae</taxon>
        <taxon>Gallaecimonas</taxon>
    </lineage>
</organism>